<proteinExistence type="predicted"/>
<name>A0A249XQ84_9CAUD</name>
<keyword evidence="2" id="KW-1185">Reference proteome</keyword>
<protein>
    <submittedName>
        <fullName evidence="1">Minor tail protein</fullName>
    </submittedName>
</protein>
<gene>
    <name evidence="1" type="ORF">SEA_LUCKYBARNES_26</name>
</gene>
<evidence type="ECO:0000313" key="1">
    <source>
        <dbReference type="EMBL" id="ASZ73344.1"/>
    </source>
</evidence>
<reference evidence="2" key="1">
    <citation type="submission" date="2017-08" db="EMBL/GenBank/DDBJ databases">
        <authorList>
            <person name="de Groot N.N."/>
        </authorList>
    </citation>
    <scope>NUCLEOTIDE SEQUENCE [LARGE SCALE GENOMIC DNA]</scope>
</reference>
<accession>A0A249XQ84</accession>
<dbReference type="Proteomes" id="UP000224487">
    <property type="component" value="Genome"/>
</dbReference>
<evidence type="ECO:0000313" key="2">
    <source>
        <dbReference type="Proteomes" id="UP000224487"/>
    </source>
</evidence>
<organism evidence="1 2">
    <name type="scientific">Brevibacterium phage LuckyBarnes</name>
    <dbReference type="NCBI Taxonomy" id="2027888"/>
    <lineage>
        <taxon>Viruses</taxon>
        <taxon>Duplodnaviria</taxon>
        <taxon>Heunggongvirae</taxon>
        <taxon>Uroviricota</taxon>
        <taxon>Caudoviricetes</taxon>
        <taxon>Luckybarnesvirus</taxon>
        <taxon>Luckybarnesvirus luckybarnes</taxon>
    </lineage>
</organism>
<sequence>MSEWRYIASRLNGDGTETFLDKELPLSGVSIQNVISGHGGLDATITPEVARLQAEDGLPIFTPWSTAIYAEASGSIRGGGILTSDPISGPNLSLDCIGFSGYLQGQPWMKEDKFDTADPLQVDRYIWETFQKKPFNLGLKPTGDTKSQQRQLSESVSGKKEFYYLAPWQTTDLDKEREQMAAIGGYEWVTKHRWSGEKIIHEIEYGFPKLGRRRTDLRFVAGENISEHIGVQMDGESYASHVLVLGSGQGRKMIQASDDRSSNRLGRWAIVTDKNITKDKIAIDRVAAELEARTGTADITELEVWDHDNAPVGSYSPGDEIYVQSAEGWGNFGALWLRVLGIVHHPEKNTSTLQVRRSEKVT</sequence>
<dbReference type="EMBL" id="MF668275">
    <property type="protein sequence ID" value="ASZ73344.1"/>
    <property type="molecule type" value="Genomic_DNA"/>
</dbReference>